<dbReference type="EMBL" id="CP022604">
    <property type="protein sequence ID" value="ASV87460.1"/>
    <property type="molecule type" value="Genomic_DNA"/>
</dbReference>
<protein>
    <submittedName>
        <fullName evidence="3">Serine protease, subtilase family</fullName>
    </submittedName>
</protein>
<keyword evidence="3" id="KW-0645">Protease</keyword>
<reference evidence="3 4" key="1">
    <citation type="submission" date="2017-07" db="EMBL/GenBank/DDBJ databases">
        <title>Phylogenetic study on the rhizospheric bacterium Ochrobactrum sp. A44.</title>
        <authorList>
            <person name="Krzyzanowska D.M."/>
            <person name="Ossowicki A."/>
            <person name="Rajewska M."/>
            <person name="Maciag T."/>
            <person name="Kaczynski Z."/>
            <person name="Czerwicka M."/>
            <person name="Jafra S."/>
        </authorList>
    </citation>
    <scope>NUCLEOTIDE SEQUENCE [LARGE SCALE GENOMIC DNA]</scope>
    <source>
        <strain evidence="3 4">A44</strain>
    </source>
</reference>
<dbReference type="GO" id="GO:0006508">
    <property type="term" value="P:proteolysis"/>
    <property type="evidence" value="ECO:0007669"/>
    <property type="project" value="UniProtKB-KW"/>
</dbReference>
<dbReference type="Gene3D" id="2.160.20.20">
    <property type="match status" value="1"/>
</dbReference>
<dbReference type="OrthoDB" id="9804931at2"/>
<evidence type="ECO:0000256" key="1">
    <source>
        <dbReference type="ARBA" id="ARBA00022729"/>
    </source>
</evidence>
<organism evidence="3 4">
    <name type="scientific">Ochrobactrum quorumnocens</name>
    <dbReference type="NCBI Taxonomy" id="271865"/>
    <lineage>
        <taxon>Bacteria</taxon>
        <taxon>Pseudomonadati</taxon>
        <taxon>Pseudomonadota</taxon>
        <taxon>Alphaproteobacteria</taxon>
        <taxon>Hyphomicrobiales</taxon>
        <taxon>Brucellaceae</taxon>
        <taxon>Brucella/Ochrobactrum group</taxon>
        <taxon>Ochrobactrum</taxon>
    </lineage>
</organism>
<keyword evidence="3" id="KW-0378">Hydrolase</keyword>
<feature type="chain" id="PRO_5011992706" evidence="2">
    <location>
        <begin position="38"/>
        <end position="349"/>
    </location>
</feature>
<dbReference type="PROSITE" id="PS51257">
    <property type="entry name" value="PROKAR_LIPOPROTEIN"/>
    <property type="match status" value="1"/>
</dbReference>
<name>A0A248ULP5_9HYPH</name>
<accession>A0A248ULP5</accession>
<dbReference type="AlphaFoldDB" id="A0A248ULP5"/>
<sequence length="349" mass="34754">MPSIKILNHSQIALRSGASLAALVLGCAMLLSSAAFADPSITYTGSVSPPPPAGVTNWDLSDESLTVGDSGSGTLNIMGGASVTSQTLLIGYWNLSDPASVTVDGKGSTLSVTTGGITIGEELSDSATLTVSNGGRVDSPTAVGNNIVVGAEAGSTGHLIITGQGSVFNAHDNVINVGFEGEGDLMIADGGQVTGSQISLGSFKGTGTAIISGEGSAWNGQDGIIVGQQSDGKLDIYDGGSINDRLLHIAYDNGTTGIVNVGGEVGQSAKAAGNLNVDAIKFNRNGGGSNGVLNFNTTDGTTVRAAISGKGTINQIAGTTVFTGDNSAYTGTMNITGGMLQLGDGGHER</sequence>
<keyword evidence="1 2" id="KW-0732">Signal</keyword>
<feature type="signal peptide" evidence="2">
    <location>
        <begin position="1"/>
        <end position="37"/>
    </location>
</feature>
<dbReference type="NCBIfam" id="TIGR02601">
    <property type="entry name" value="autotrns_rpt"/>
    <property type="match status" value="1"/>
</dbReference>
<dbReference type="Proteomes" id="UP000215256">
    <property type="component" value="Chromosome 1"/>
</dbReference>
<evidence type="ECO:0000256" key="2">
    <source>
        <dbReference type="SAM" id="SignalP"/>
    </source>
</evidence>
<dbReference type="InterPro" id="IPR013425">
    <property type="entry name" value="Autotrns_rpt"/>
</dbReference>
<gene>
    <name evidence="3" type="ORF">CES85_0852</name>
</gene>
<proteinExistence type="predicted"/>
<dbReference type="NCBIfam" id="TIGR04393">
    <property type="entry name" value="rpt_T5SS_PEPC"/>
    <property type="match status" value="3"/>
</dbReference>
<dbReference type="GO" id="GO:0008233">
    <property type="term" value="F:peptidase activity"/>
    <property type="evidence" value="ECO:0007669"/>
    <property type="project" value="UniProtKB-KW"/>
</dbReference>
<dbReference type="InterPro" id="IPR012332">
    <property type="entry name" value="Autotransporter_pectin_lyase_C"/>
</dbReference>
<evidence type="ECO:0000313" key="3">
    <source>
        <dbReference type="EMBL" id="ASV87460.1"/>
    </source>
</evidence>
<dbReference type="InterPro" id="IPR030895">
    <property type="entry name" value="T5SS_PEPC_rpt"/>
</dbReference>
<dbReference type="KEGG" id="och:CES85_0852"/>
<evidence type="ECO:0000313" key="4">
    <source>
        <dbReference type="Proteomes" id="UP000215256"/>
    </source>
</evidence>